<name>A0AAE1HSS2_9NEOP</name>
<sequence length="84" mass="9176">MPTGFLNVNQDPHSRNPANYGLMDQIAALHWIQENVAAFGGDPHSVTLLGHGTGAACVHFLMMSSAVPDVLRTDIIRIRKRLDP</sequence>
<accession>A0AAE1HSS2</accession>
<proteinExistence type="inferred from homology"/>
<keyword evidence="2" id="KW-0325">Glycoprotein</keyword>
<dbReference type="InterPro" id="IPR051093">
    <property type="entry name" value="Neuroligin/BSAL"/>
</dbReference>
<reference evidence="4" key="2">
    <citation type="journal article" date="2023" name="BMC Genomics">
        <title>Pest status, molecular evolution, and epigenetic factors derived from the genome assembly of Frankliniella fusca, a thysanopteran phytovirus vector.</title>
        <authorList>
            <person name="Catto M.A."/>
            <person name="Labadie P.E."/>
            <person name="Jacobson A.L."/>
            <person name="Kennedy G.G."/>
            <person name="Srinivasan R."/>
            <person name="Hunt B.G."/>
        </authorList>
    </citation>
    <scope>NUCLEOTIDE SEQUENCE</scope>
    <source>
        <strain evidence="4">PL_HMW_Pooled</strain>
    </source>
</reference>
<evidence type="ECO:0000256" key="1">
    <source>
        <dbReference type="ARBA" id="ARBA00005964"/>
    </source>
</evidence>
<comment type="similarity">
    <text evidence="1">Belongs to the type-B carboxylesterase/lipase family.</text>
</comment>
<keyword evidence="5" id="KW-1185">Reference proteome</keyword>
<reference evidence="4" key="1">
    <citation type="submission" date="2021-07" db="EMBL/GenBank/DDBJ databases">
        <authorList>
            <person name="Catto M.A."/>
            <person name="Jacobson A."/>
            <person name="Kennedy G."/>
            <person name="Labadie P."/>
            <person name="Hunt B.G."/>
            <person name="Srinivasan R."/>
        </authorList>
    </citation>
    <scope>NUCLEOTIDE SEQUENCE</scope>
    <source>
        <strain evidence="4">PL_HMW_Pooled</strain>
        <tissue evidence="4">Head</tissue>
    </source>
</reference>
<evidence type="ECO:0000313" key="5">
    <source>
        <dbReference type="Proteomes" id="UP001219518"/>
    </source>
</evidence>
<dbReference type="PANTHER" id="PTHR43903">
    <property type="entry name" value="NEUROLIGIN"/>
    <property type="match status" value="1"/>
</dbReference>
<dbReference type="InterPro" id="IPR002018">
    <property type="entry name" value="CarbesteraseB"/>
</dbReference>
<dbReference type="AlphaFoldDB" id="A0AAE1HSS2"/>
<comment type="caution">
    <text evidence="4">The sequence shown here is derived from an EMBL/GenBank/DDBJ whole genome shotgun (WGS) entry which is preliminary data.</text>
</comment>
<dbReference type="EMBL" id="JAHWGI010001270">
    <property type="protein sequence ID" value="KAK3926799.1"/>
    <property type="molecule type" value="Genomic_DNA"/>
</dbReference>
<evidence type="ECO:0000259" key="3">
    <source>
        <dbReference type="Pfam" id="PF00135"/>
    </source>
</evidence>
<dbReference type="Proteomes" id="UP001219518">
    <property type="component" value="Unassembled WGS sequence"/>
</dbReference>
<evidence type="ECO:0000256" key="2">
    <source>
        <dbReference type="ARBA" id="ARBA00023180"/>
    </source>
</evidence>
<dbReference type="Pfam" id="PF00135">
    <property type="entry name" value="COesterase"/>
    <property type="match status" value="1"/>
</dbReference>
<dbReference type="InterPro" id="IPR029058">
    <property type="entry name" value="AB_hydrolase_fold"/>
</dbReference>
<feature type="domain" description="Carboxylesterase type B" evidence="3">
    <location>
        <begin position="4"/>
        <end position="75"/>
    </location>
</feature>
<dbReference type="Gene3D" id="3.40.50.1820">
    <property type="entry name" value="alpha/beta hydrolase"/>
    <property type="match status" value="1"/>
</dbReference>
<evidence type="ECO:0000313" key="4">
    <source>
        <dbReference type="EMBL" id="KAK3926799.1"/>
    </source>
</evidence>
<dbReference type="SUPFAM" id="SSF53474">
    <property type="entry name" value="alpha/beta-Hydrolases"/>
    <property type="match status" value="1"/>
</dbReference>
<organism evidence="4 5">
    <name type="scientific">Frankliniella fusca</name>
    <dbReference type="NCBI Taxonomy" id="407009"/>
    <lineage>
        <taxon>Eukaryota</taxon>
        <taxon>Metazoa</taxon>
        <taxon>Ecdysozoa</taxon>
        <taxon>Arthropoda</taxon>
        <taxon>Hexapoda</taxon>
        <taxon>Insecta</taxon>
        <taxon>Pterygota</taxon>
        <taxon>Neoptera</taxon>
        <taxon>Paraneoptera</taxon>
        <taxon>Thysanoptera</taxon>
        <taxon>Terebrantia</taxon>
        <taxon>Thripoidea</taxon>
        <taxon>Thripidae</taxon>
        <taxon>Frankliniella</taxon>
    </lineage>
</organism>
<protein>
    <submittedName>
        <fullName evidence="4">Neuroligin-4, X-linked</fullName>
    </submittedName>
</protein>
<gene>
    <name evidence="4" type="ORF">KUF71_015135</name>
</gene>